<dbReference type="InterPro" id="IPR002213">
    <property type="entry name" value="UDP_glucos_trans"/>
</dbReference>
<feature type="compositionally biased region" description="Basic and acidic residues" evidence="6">
    <location>
        <begin position="494"/>
        <end position="507"/>
    </location>
</feature>
<evidence type="ECO:0000256" key="1">
    <source>
        <dbReference type="ARBA" id="ARBA00009995"/>
    </source>
</evidence>
<evidence type="ECO:0000256" key="6">
    <source>
        <dbReference type="SAM" id="MobiDB-lite"/>
    </source>
</evidence>
<reference evidence="8" key="1">
    <citation type="submission" date="2025-08" db="UniProtKB">
        <authorList>
            <consortium name="RefSeq"/>
        </authorList>
    </citation>
    <scope>IDENTIFICATION</scope>
</reference>
<evidence type="ECO:0000256" key="2">
    <source>
        <dbReference type="ARBA" id="ARBA00022676"/>
    </source>
</evidence>
<organism evidence="7 8">
    <name type="scientific">Nelumbo nucifera</name>
    <name type="common">Sacred lotus</name>
    <dbReference type="NCBI Taxonomy" id="4432"/>
    <lineage>
        <taxon>Eukaryota</taxon>
        <taxon>Viridiplantae</taxon>
        <taxon>Streptophyta</taxon>
        <taxon>Embryophyta</taxon>
        <taxon>Tracheophyta</taxon>
        <taxon>Spermatophyta</taxon>
        <taxon>Magnoliopsida</taxon>
        <taxon>Proteales</taxon>
        <taxon>Nelumbonaceae</taxon>
        <taxon>Nelumbo</taxon>
    </lineage>
</organism>
<dbReference type="OMA" id="MIAYPQW"/>
<evidence type="ECO:0000313" key="8">
    <source>
        <dbReference type="RefSeq" id="XP_010247543.1"/>
    </source>
</evidence>
<dbReference type="CDD" id="cd03784">
    <property type="entry name" value="GT1_Gtf-like"/>
    <property type="match status" value="1"/>
</dbReference>
<evidence type="ECO:0000256" key="5">
    <source>
        <dbReference type="RuleBase" id="RU362057"/>
    </source>
</evidence>
<dbReference type="Proteomes" id="UP000189703">
    <property type="component" value="Unplaced"/>
</dbReference>
<dbReference type="eggNOG" id="KOG1192">
    <property type="taxonomic scope" value="Eukaryota"/>
</dbReference>
<feature type="region of interest" description="Disordered" evidence="6">
    <location>
        <begin position="486"/>
        <end position="507"/>
    </location>
</feature>
<dbReference type="KEGG" id="nnu:104590530"/>
<dbReference type="FunCoup" id="A0A1U7ZH86">
    <property type="interactions" value="126"/>
</dbReference>
<dbReference type="PANTHER" id="PTHR11926:SF1441">
    <property type="entry name" value="GLYCOSYLTRANSFERASE"/>
    <property type="match status" value="1"/>
</dbReference>
<dbReference type="GO" id="GO:0080044">
    <property type="term" value="F:quercetin 7-O-glucosyltransferase activity"/>
    <property type="evidence" value="ECO:0000318"/>
    <property type="project" value="GO_Central"/>
</dbReference>
<gene>
    <name evidence="8" type="primary">LOC104590530</name>
</gene>
<evidence type="ECO:0000256" key="3">
    <source>
        <dbReference type="ARBA" id="ARBA00022679"/>
    </source>
</evidence>
<protein>
    <recommendedName>
        <fullName evidence="5">Glycosyltransferase</fullName>
        <ecNumber evidence="5">2.4.1.-</ecNumber>
    </recommendedName>
</protein>
<dbReference type="EC" id="2.4.1.-" evidence="5"/>
<dbReference type="SUPFAM" id="SSF53756">
    <property type="entry name" value="UDP-Glycosyltransferase/glycogen phosphorylase"/>
    <property type="match status" value="1"/>
</dbReference>
<proteinExistence type="inferred from homology"/>
<dbReference type="PROSITE" id="PS00375">
    <property type="entry name" value="UDPGT"/>
    <property type="match status" value="1"/>
</dbReference>
<keyword evidence="3 4" id="KW-0808">Transferase</keyword>
<keyword evidence="2 4" id="KW-0328">Glycosyltransferase</keyword>
<name>A0A1U7ZH86_NELNU</name>
<evidence type="ECO:0000256" key="4">
    <source>
        <dbReference type="RuleBase" id="RU003718"/>
    </source>
</evidence>
<accession>A0A1U7ZH86</accession>
<dbReference type="Pfam" id="PF00201">
    <property type="entry name" value="UDPGT"/>
    <property type="match status" value="1"/>
</dbReference>
<comment type="similarity">
    <text evidence="1 4">Belongs to the UDP-glycosyltransferase family.</text>
</comment>
<dbReference type="FunFam" id="3.40.50.2000:FF:000101">
    <property type="entry name" value="Glycosyltransferase"/>
    <property type="match status" value="1"/>
</dbReference>
<dbReference type="GO" id="GO:0080043">
    <property type="term" value="F:quercetin 3-O-glucosyltransferase activity"/>
    <property type="evidence" value="ECO:0000318"/>
    <property type="project" value="GO_Central"/>
</dbReference>
<dbReference type="GeneID" id="104590530"/>
<dbReference type="OrthoDB" id="5835829at2759"/>
<dbReference type="PANTHER" id="PTHR11926">
    <property type="entry name" value="GLUCOSYL/GLUCURONOSYL TRANSFERASES"/>
    <property type="match status" value="1"/>
</dbReference>
<dbReference type="Gene3D" id="3.40.50.2000">
    <property type="entry name" value="Glycogen Phosphorylase B"/>
    <property type="match status" value="2"/>
</dbReference>
<dbReference type="AlphaFoldDB" id="A0A1U7ZH86"/>
<dbReference type="InterPro" id="IPR035595">
    <property type="entry name" value="UDP_glycos_trans_CS"/>
</dbReference>
<dbReference type="GO" id="GO:0005737">
    <property type="term" value="C:cytoplasm"/>
    <property type="evidence" value="ECO:0000318"/>
    <property type="project" value="GO_Central"/>
</dbReference>
<dbReference type="RefSeq" id="XP_010247543.1">
    <property type="nucleotide sequence ID" value="XM_010249241.2"/>
</dbReference>
<keyword evidence="7" id="KW-1185">Reference proteome</keyword>
<sequence length="507" mass="56331">MATEEAAAGVHVLMVAFSSQGHINPMLRLGKRLASKGLHVTLASTEIARHRMLKAIANNSTTASSNSNNVEATDGTTTIRLEFFSDGFSLDYDRGKDVDHYMDCLAKFGPENLSNLIDNLSSTNGQKFSCVINNPFVPWVADVAARHNIPCAMFWIQPISLYAIYYRFYNEMNPFPTLTNPDMSVRLPGLPSLQTEDLPSFVLPSNPFGSFPKMFRELFRNLKKVKWVLGNSFYELEKDVIESMELYPIRPIGPLVPSALLGEGDGEQRDIGFEMWAAEELCIEWLDKKPPSSVVYVSFGSIVVLSAKQMENIAMALKKSNRPFLWVVKQPEHAVSDGTGQLPPGFLEETEGRGLVVSWSPQTRVLAHPAVACFISHCGWNSMLETVVAGVPVIALPQWTDQPTNAKLMVDVFQMGLRLRPDQDGVVSKEEVEMCIEEITSGPRSEELKKKAAQWKEEARKAVAQGGSSDRNIQLFVDEIVGKYSTSSPTQGDIKTEEDVMQCVEEK</sequence>
<dbReference type="FunFam" id="3.40.50.2000:FF:000019">
    <property type="entry name" value="Glycosyltransferase"/>
    <property type="match status" value="1"/>
</dbReference>
<evidence type="ECO:0000313" key="7">
    <source>
        <dbReference type="Proteomes" id="UP000189703"/>
    </source>
</evidence>